<sequence>MKPDDLLKVATEYPLPNIPAVELEDQDLMIEQLPQLISYLNPSRISWKENAKIIGPDETSIVTINENKKDDEIVYIRTPIKKIQMGWDFKINTHDLEMLIQDLINCKEGESYFNPSPWVRKDWIDDKKIIMENGEITPVDSIRTKEHELEKRTPPFSFDTKFYNPIYYYLNPFMLNSSEHINGKSNSYSLELSGTITFASAQEITLSKENTLVKVEGNSDIIISKSNHWKESKPYELVWNLKVPVMRLNCKPPFRLSLYKIYPSGVLPFLLKYKDHDLTLGLVNLNDEPVMAHIMLSARISSAYIINGQGIEVEKIESEFDRVRIPIRKNGIIYIRLTVKKLLESFLKRKIIG</sequence>
<organism evidence="1 2">
    <name type="scientific">Stygiolobus caldivivus</name>
    <dbReference type="NCBI Taxonomy" id="2824673"/>
    <lineage>
        <taxon>Archaea</taxon>
        <taxon>Thermoproteota</taxon>
        <taxon>Thermoprotei</taxon>
        <taxon>Sulfolobales</taxon>
        <taxon>Sulfolobaceae</taxon>
        <taxon>Stygiolobus</taxon>
    </lineage>
</organism>
<evidence type="ECO:0000313" key="1">
    <source>
        <dbReference type="EMBL" id="BCU71173.1"/>
    </source>
</evidence>
<protein>
    <submittedName>
        <fullName evidence="1">Uncharacterized protein</fullName>
    </submittedName>
</protein>
<keyword evidence="2" id="KW-1185">Reference proteome</keyword>
<evidence type="ECO:0000313" key="2">
    <source>
        <dbReference type="Proteomes" id="UP000825123"/>
    </source>
</evidence>
<dbReference type="GeneID" id="66164195"/>
<dbReference type="RefSeq" id="WP_221287914.1">
    <property type="nucleotide sequence ID" value="NZ_AP024597.1"/>
</dbReference>
<gene>
    <name evidence="1" type="ORF">KN1_24700</name>
</gene>
<accession>A0A8D5ZGR0</accession>
<reference evidence="1 2" key="1">
    <citation type="submission" date="2021-04" db="EMBL/GenBank/DDBJ databases">
        <title>Complete genome sequence of Stygiolobus sp. KN-1.</title>
        <authorList>
            <person name="Nakamura K."/>
            <person name="Sakai H."/>
            <person name="Kurosawa N."/>
        </authorList>
    </citation>
    <scope>NUCLEOTIDE SEQUENCE [LARGE SCALE GENOMIC DNA]</scope>
    <source>
        <strain evidence="1 2">KN-1</strain>
    </source>
</reference>
<name>A0A8D5ZGR0_9CREN</name>
<proteinExistence type="predicted"/>
<dbReference type="KEGG" id="csty:KN1_24700"/>
<dbReference type="EMBL" id="AP024597">
    <property type="protein sequence ID" value="BCU71173.1"/>
    <property type="molecule type" value="Genomic_DNA"/>
</dbReference>
<dbReference type="AlphaFoldDB" id="A0A8D5ZGR0"/>
<dbReference type="Proteomes" id="UP000825123">
    <property type="component" value="Chromosome"/>
</dbReference>